<evidence type="ECO:0000256" key="3">
    <source>
        <dbReference type="ARBA" id="ARBA00023125"/>
    </source>
</evidence>
<dbReference type="InterPro" id="IPR039420">
    <property type="entry name" value="WalR-like"/>
</dbReference>
<feature type="domain" description="HTH luxR-type" evidence="6">
    <location>
        <begin position="150"/>
        <end position="215"/>
    </location>
</feature>
<evidence type="ECO:0008006" key="10">
    <source>
        <dbReference type="Google" id="ProtNLM"/>
    </source>
</evidence>
<keyword evidence="4" id="KW-0804">Transcription</keyword>
<dbReference type="SUPFAM" id="SSF46894">
    <property type="entry name" value="C-terminal effector domain of the bipartite response regulators"/>
    <property type="match status" value="1"/>
</dbReference>
<dbReference type="InterPro" id="IPR001789">
    <property type="entry name" value="Sig_transdc_resp-reg_receiver"/>
</dbReference>
<dbReference type="GO" id="GO:0006355">
    <property type="term" value="P:regulation of DNA-templated transcription"/>
    <property type="evidence" value="ECO:0007669"/>
    <property type="project" value="InterPro"/>
</dbReference>
<keyword evidence="1 5" id="KW-0597">Phosphoprotein</keyword>
<proteinExistence type="predicted"/>
<dbReference type="OrthoDB" id="9779069at2"/>
<dbReference type="PROSITE" id="PS50043">
    <property type="entry name" value="HTH_LUXR_2"/>
    <property type="match status" value="1"/>
</dbReference>
<dbReference type="PATRIC" id="fig|471514.4.peg.5095"/>
<evidence type="ECO:0000256" key="5">
    <source>
        <dbReference type="PROSITE-ProRule" id="PRU00169"/>
    </source>
</evidence>
<dbReference type="Pfam" id="PF00196">
    <property type="entry name" value="GerE"/>
    <property type="match status" value="1"/>
</dbReference>
<dbReference type="PROSITE" id="PS50110">
    <property type="entry name" value="RESPONSE_REGULATORY"/>
    <property type="match status" value="1"/>
</dbReference>
<dbReference type="CDD" id="cd17535">
    <property type="entry name" value="REC_NarL-like"/>
    <property type="match status" value="1"/>
</dbReference>
<dbReference type="Gene3D" id="3.40.50.2300">
    <property type="match status" value="1"/>
</dbReference>
<dbReference type="PROSITE" id="PS00622">
    <property type="entry name" value="HTH_LUXR_1"/>
    <property type="match status" value="1"/>
</dbReference>
<evidence type="ECO:0000313" key="9">
    <source>
        <dbReference type="Proteomes" id="UP000050482"/>
    </source>
</evidence>
<keyword evidence="2" id="KW-0805">Transcription regulation</keyword>
<reference evidence="8 9" key="1">
    <citation type="submission" date="2015-09" db="EMBL/GenBank/DDBJ databases">
        <title>Draft genome sequence of Alicyclobacillus ferrooxydans DSM 22381.</title>
        <authorList>
            <person name="Hemp J."/>
        </authorList>
    </citation>
    <scope>NUCLEOTIDE SEQUENCE [LARGE SCALE GENOMIC DNA]</scope>
    <source>
        <strain evidence="8 9">TC-34</strain>
    </source>
</reference>
<gene>
    <name evidence="8" type="ORF">AN477_10230</name>
</gene>
<comment type="caution">
    <text evidence="8">The sequence shown here is derived from an EMBL/GenBank/DDBJ whole genome shotgun (WGS) entry which is preliminary data.</text>
</comment>
<keyword evidence="3" id="KW-0238">DNA-binding</keyword>
<dbReference type="SUPFAM" id="SSF52172">
    <property type="entry name" value="CheY-like"/>
    <property type="match status" value="1"/>
</dbReference>
<dbReference type="CDD" id="cd06170">
    <property type="entry name" value="LuxR_C_like"/>
    <property type="match status" value="1"/>
</dbReference>
<dbReference type="Proteomes" id="UP000050482">
    <property type="component" value="Unassembled WGS sequence"/>
</dbReference>
<dbReference type="GO" id="GO:0003677">
    <property type="term" value="F:DNA binding"/>
    <property type="evidence" value="ECO:0007669"/>
    <property type="project" value="UniProtKB-KW"/>
</dbReference>
<dbReference type="AlphaFoldDB" id="A0A0P9GRU9"/>
<evidence type="ECO:0000256" key="1">
    <source>
        <dbReference type="ARBA" id="ARBA00022553"/>
    </source>
</evidence>
<evidence type="ECO:0000256" key="4">
    <source>
        <dbReference type="ARBA" id="ARBA00023163"/>
    </source>
</evidence>
<accession>A0A0P9GRU9</accession>
<sequence>MQTTPYQIMIADDSERARKAVRIILESDEHFVVQAEAVNGQDAIVKARQYHPDLILMDINMPDMSGLEVTRIIKQELPDTRIVILSVSDDAADLFDAIRSGAQGYLVKRLEPEDWIMYLYGVLDDETRVPREMAEKLLAEFRAVPSPKTDAAALEQLTTREREIIDLVCTGATNKDIANMLFIAENTVKNHLKNIMAKLYLQSRVQLILYAQNLAKPDEK</sequence>
<feature type="domain" description="Response regulatory" evidence="7">
    <location>
        <begin position="7"/>
        <end position="123"/>
    </location>
</feature>
<dbReference type="InterPro" id="IPR000792">
    <property type="entry name" value="Tscrpt_reg_LuxR_C"/>
</dbReference>
<dbReference type="SMART" id="SM00448">
    <property type="entry name" value="REC"/>
    <property type="match status" value="1"/>
</dbReference>
<evidence type="ECO:0000259" key="6">
    <source>
        <dbReference type="PROSITE" id="PS50043"/>
    </source>
</evidence>
<evidence type="ECO:0000259" key="7">
    <source>
        <dbReference type="PROSITE" id="PS50110"/>
    </source>
</evidence>
<feature type="modified residue" description="4-aspartylphosphate" evidence="5">
    <location>
        <position position="58"/>
    </location>
</feature>
<protein>
    <recommendedName>
        <fullName evidence="10">Chemotaxis protein CheY</fullName>
    </recommendedName>
</protein>
<organism evidence="8 9">
    <name type="scientific">Alicyclobacillus ferrooxydans</name>
    <dbReference type="NCBI Taxonomy" id="471514"/>
    <lineage>
        <taxon>Bacteria</taxon>
        <taxon>Bacillati</taxon>
        <taxon>Bacillota</taxon>
        <taxon>Bacilli</taxon>
        <taxon>Bacillales</taxon>
        <taxon>Alicyclobacillaceae</taxon>
        <taxon>Alicyclobacillus</taxon>
    </lineage>
</organism>
<dbReference type="EMBL" id="LJCO01000045">
    <property type="protein sequence ID" value="KPV43761.1"/>
    <property type="molecule type" value="Genomic_DNA"/>
</dbReference>
<dbReference type="RefSeq" id="WP_054969062.1">
    <property type="nucleotide sequence ID" value="NZ_LJCO01000045.1"/>
</dbReference>
<dbReference type="InterPro" id="IPR016032">
    <property type="entry name" value="Sig_transdc_resp-reg_C-effctor"/>
</dbReference>
<name>A0A0P9GRU9_9BACL</name>
<dbReference type="Pfam" id="PF00072">
    <property type="entry name" value="Response_reg"/>
    <property type="match status" value="1"/>
</dbReference>
<keyword evidence="9" id="KW-1185">Reference proteome</keyword>
<dbReference type="STRING" id="471514.AN477_10230"/>
<dbReference type="InterPro" id="IPR011006">
    <property type="entry name" value="CheY-like_superfamily"/>
</dbReference>
<dbReference type="PANTHER" id="PTHR43214">
    <property type="entry name" value="TWO-COMPONENT RESPONSE REGULATOR"/>
    <property type="match status" value="1"/>
</dbReference>
<dbReference type="SMART" id="SM00421">
    <property type="entry name" value="HTH_LUXR"/>
    <property type="match status" value="1"/>
</dbReference>
<evidence type="ECO:0000313" key="8">
    <source>
        <dbReference type="EMBL" id="KPV43761.1"/>
    </source>
</evidence>
<evidence type="ECO:0000256" key="2">
    <source>
        <dbReference type="ARBA" id="ARBA00023015"/>
    </source>
</evidence>
<dbReference type="PRINTS" id="PR00038">
    <property type="entry name" value="HTHLUXR"/>
</dbReference>
<dbReference type="GO" id="GO:0000160">
    <property type="term" value="P:phosphorelay signal transduction system"/>
    <property type="evidence" value="ECO:0007669"/>
    <property type="project" value="InterPro"/>
</dbReference>
<dbReference type="InterPro" id="IPR058245">
    <property type="entry name" value="NreC/VraR/RcsB-like_REC"/>
</dbReference>